<feature type="signal peptide" evidence="1">
    <location>
        <begin position="1"/>
        <end position="23"/>
    </location>
</feature>
<name>A0ABY6Q3B6_9GAMM</name>
<dbReference type="EMBL" id="CP036501">
    <property type="protein sequence ID" value="UZP73464.1"/>
    <property type="molecule type" value="Genomic_DNA"/>
</dbReference>
<keyword evidence="1" id="KW-0732">Signal</keyword>
<organism evidence="2 3">
    <name type="scientific">Candidatus Paraluminiphilus aquimaris</name>
    <dbReference type="NCBI Taxonomy" id="2518994"/>
    <lineage>
        <taxon>Bacteria</taxon>
        <taxon>Pseudomonadati</taxon>
        <taxon>Pseudomonadota</taxon>
        <taxon>Gammaproteobacteria</taxon>
        <taxon>Cellvibrionales</taxon>
        <taxon>Halieaceae</taxon>
        <taxon>Candidatus Paraluminiphilus</taxon>
    </lineage>
</organism>
<evidence type="ECO:0000313" key="3">
    <source>
        <dbReference type="Proteomes" id="UP001317963"/>
    </source>
</evidence>
<feature type="chain" id="PRO_5047194512" evidence="1">
    <location>
        <begin position="24"/>
        <end position="96"/>
    </location>
</feature>
<sequence>MENFKAVLMVGLVSLGLSFDASAATSVNEAYGQCKAEVREKFGSETRIKMKGSKKYKGTLTVKLSVVPDGASRQRVLCKVADGAFVLTDKEGAPLS</sequence>
<gene>
    <name evidence="2" type="ORF">E0F26_01375</name>
</gene>
<dbReference type="Proteomes" id="UP001317963">
    <property type="component" value="Chromosome"/>
</dbReference>
<accession>A0ABY6Q3B6</accession>
<keyword evidence="3" id="KW-1185">Reference proteome</keyword>
<proteinExistence type="predicted"/>
<dbReference type="RefSeq" id="WP_279242253.1">
    <property type="nucleotide sequence ID" value="NZ_CP036501.1"/>
</dbReference>
<reference evidence="2 3" key="1">
    <citation type="submission" date="2019-02" db="EMBL/GenBank/DDBJ databases">
        <title>Halieaceae_genomes.</title>
        <authorList>
            <person name="Li S.-H."/>
        </authorList>
    </citation>
    <scope>NUCLEOTIDE SEQUENCE [LARGE SCALE GENOMIC DNA]</scope>
    <source>
        <strain evidence="2 3">JH123</strain>
    </source>
</reference>
<evidence type="ECO:0000256" key="1">
    <source>
        <dbReference type="SAM" id="SignalP"/>
    </source>
</evidence>
<evidence type="ECO:0000313" key="2">
    <source>
        <dbReference type="EMBL" id="UZP73464.1"/>
    </source>
</evidence>
<protein>
    <submittedName>
        <fullName evidence="2">Uncharacterized protein</fullName>
    </submittedName>
</protein>